<organism evidence="4 5">
    <name type="scientific">Branchiibius hedensis</name>
    <dbReference type="NCBI Taxonomy" id="672460"/>
    <lineage>
        <taxon>Bacteria</taxon>
        <taxon>Bacillati</taxon>
        <taxon>Actinomycetota</taxon>
        <taxon>Actinomycetes</taxon>
        <taxon>Micrococcales</taxon>
        <taxon>Dermacoccaceae</taxon>
        <taxon>Branchiibius</taxon>
    </lineage>
</organism>
<keyword evidence="5" id="KW-1185">Reference proteome</keyword>
<dbReference type="SUPFAM" id="SSF51735">
    <property type="entry name" value="NAD(P)-binding Rossmann-fold domains"/>
    <property type="match status" value="1"/>
</dbReference>
<dbReference type="PANTHER" id="PTHR42760:SF40">
    <property type="entry name" value="3-OXOACYL-[ACYL-CARRIER-PROTEIN] REDUCTASE, CHLOROPLASTIC"/>
    <property type="match status" value="1"/>
</dbReference>
<name>A0A2Y8ZR32_9MICO</name>
<dbReference type="Proteomes" id="UP000250028">
    <property type="component" value="Unassembled WGS sequence"/>
</dbReference>
<dbReference type="GO" id="GO:0030497">
    <property type="term" value="P:fatty acid elongation"/>
    <property type="evidence" value="ECO:0007669"/>
    <property type="project" value="TreeGrafter"/>
</dbReference>
<dbReference type="InterPro" id="IPR036291">
    <property type="entry name" value="NAD(P)-bd_dom_sf"/>
</dbReference>
<dbReference type="InterPro" id="IPR002347">
    <property type="entry name" value="SDR_fam"/>
</dbReference>
<dbReference type="OrthoDB" id="286404at2"/>
<dbReference type="Gene3D" id="3.40.50.720">
    <property type="entry name" value="NAD(P)-binding Rossmann-like Domain"/>
    <property type="match status" value="1"/>
</dbReference>
<reference evidence="5" key="1">
    <citation type="submission" date="2016-10" db="EMBL/GenBank/DDBJ databases">
        <authorList>
            <person name="Varghese N."/>
            <person name="Submissions S."/>
        </authorList>
    </citation>
    <scope>NUCLEOTIDE SEQUENCE [LARGE SCALE GENOMIC DNA]</scope>
    <source>
        <strain evidence="5">DSM 22951</strain>
    </source>
</reference>
<evidence type="ECO:0000256" key="1">
    <source>
        <dbReference type="ARBA" id="ARBA00006484"/>
    </source>
</evidence>
<dbReference type="PRINTS" id="PR00080">
    <property type="entry name" value="SDRFAMILY"/>
</dbReference>
<feature type="domain" description="Ketoreductase" evidence="3">
    <location>
        <begin position="11"/>
        <end position="193"/>
    </location>
</feature>
<protein>
    <submittedName>
        <fullName evidence="4">3-oxoacyl-[acyl-carrier protein] reductase</fullName>
    </submittedName>
</protein>
<gene>
    <name evidence="4" type="ORF">SAMN04489750_2180</name>
</gene>
<evidence type="ECO:0000313" key="5">
    <source>
        <dbReference type="Proteomes" id="UP000250028"/>
    </source>
</evidence>
<dbReference type="PRINTS" id="PR00081">
    <property type="entry name" value="GDHRDH"/>
</dbReference>
<evidence type="ECO:0000259" key="3">
    <source>
        <dbReference type="SMART" id="SM00822"/>
    </source>
</evidence>
<dbReference type="EMBL" id="UESZ01000001">
    <property type="protein sequence ID" value="SSA34850.1"/>
    <property type="molecule type" value="Genomic_DNA"/>
</dbReference>
<dbReference type="InterPro" id="IPR057326">
    <property type="entry name" value="KR_dom"/>
</dbReference>
<accession>A0A2Y8ZR32</accession>
<dbReference type="GO" id="GO:0016616">
    <property type="term" value="F:oxidoreductase activity, acting on the CH-OH group of donors, NAD or NADP as acceptor"/>
    <property type="evidence" value="ECO:0007669"/>
    <property type="project" value="TreeGrafter"/>
</dbReference>
<sequence>MSESTPIPAARVVLISGGSRGLGLDLVRGALDGGAKVATFARTITPELEQLAAERPDDVHIGSVDATDEKAVRTFIKEAAEHLGPIDSLINNAAIGQDSLHVHTSPERIADIIGTNLTAPLLLTRAFLRHAMAKVGRGRIIMVTSICAQRGYSGLVAYSATKGGLDSAMRALAREMHGRFLVNSIAPGFFASEMSSVLGTEQLSTITRRTPTGRLVEPANVTPLVKSLLFDDTNLNGQVIVVDGGGGI</sequence>
<dbReference type="RefSeq" id="WP_109685732.1">
    <property type="nucleotide sequence ID" value="NZ_QGDN01000001.1"/>
</dbReference>
<dbReference type="PANTHER" id="PTHR42760">
    <property type="entry name" value="SHORT-CHAIN DEHYDROGENASES/REDUCTASES FAMILY MEMBER"/>
    <property type="match status" value="1"/>
</dbReference>
<dbReference type="Pfam" id="PF00106">
    <property type="entry name" value="adh_short"/>
    <property type="match status" value="1"/>
</dbReference>
<dbReference type="AlphaFoldDB" id="A0A2Y8ZR32"/>
<proteinExistence type="inferred from homology"/>
<evidence type="ECO:0000313" key="4">
    <source>
        <dbReference type="EMBL" id="SSA34850.1"/>
    </source>
</evidence>
<dbReference type="SMART" id="SM00822">
    <property type="entry name" value="PKS_KR"/>
    <property type="match status" value="1"/>
</dbReference>
<comment type="similarity">
    <text evidence="1 2">Belongs to the short-chain dehydrogenases/reductases (SDR) family.</text>
</comment>
<evidence type="ECO:0000256" key="2">
    <source>
        <dbReference type="RuleBase" id="RU000363"/>
    </source>
</evidence>